<dbReference type="EMBL" id="JABSXK010000001">
    <property type="protein sequence ID" value="NRV07622.1"/>
    <property type="molecule type" value="Genomic_DNA"/>
</dbReference>
<dbReference type="Proteomes" id="UP000821656">
    <property type="component" value="Unassembled WGS sequence"/>
</dbReference>
<sequence length="142" mass="16164">MVLTEKHYKCIELILKGLKYTEIKDLVPCSRTAIYDWLKDDDFRFALDNAKQEIKTQANNKILGKVDIYVSKIEEIAFNSSSEKVKLDALTFLYEAVNGKASQKSDSTVTETKDNNKDIVDLSSKISKLPDDNKIIDINRAK</sequence>
<dbReference type="AlphaFoldDB" id="A0A9Q5CIN6"/>
<organism evidence="1 2">
    <name type="scientific">Clostridium beijerinckii</name>
    <name type="common">Clostridium MP</name>
    <dbReference type="NCBI Taxonomy" id="1520"/>
    <lineage>
        <taxon>Bacteria</taxon>
        <taxon>Bacillati</taxon>
        <taxon>Bacillota</taxon>
        <taxon>Clostridia</taxon>
        <taxon>Eubacteriales</taxon>
        <taxon>Clostridiaceae</taxon>
        <taxon>Clostridium</taxon>
    </lineage>
</organism>
<accession>A0A9Q5CIN6</accession>
<gene>
    <name evidence="1" type="ORF">DFH45_000585</name>
</gene>
<evidence type="ECO:0000313" key="2">
    <source>
        <dbReference type="Proteomes" id="UP000821656"/>
    </source>
</evidence>
<protein>
    <recommendedName>
        <fullName evidence="3">Homeodomain phBC6A51-type domain-containing protein</fullName>
    </recommendedName>
</protein>
<evidence type="ECO:0008006" key="3">
    <source>
        <dbReference type="Google" id="ProtNLM"/>
    </source>
</evidence>
<comment type="caution">
    <text evidence="1">The sequence shown here is derived from an EMBL/GenBank/DDBJ whole genome shotgun (WGS) entry which is preliminary data.</text>
</comment>
<reference evidence="1" key="1">
    <citation type="submission" date="2020-05" db="EMBL/GenBank/DDBJ databases">
        <title>Genomic insights into acetone-butanol-ethanol (ABE) fermentation by sequencing solventogenic clostridia strains.</title>
        <authorList>
            <person name="Brown S."/>
        </authorList>
    </citation>
    <scope>NUCLEOTIDE SEQUENCE</scope>
    <source>
        <strain evidence="1">DJ126</strain>
    </source>
</reference>
<dbReference type="RefSeq" id="WP_077305504.1">
    <property type="nucleotide sequence ID" value="NZ_CP016090.1"/>
</dbReference>
<proteinExistence type="predicted"/>
<name>A0A9Q5CIN6_CLOBE</name>
<evidence type="ECO:0000313" key="1">
    <source>
        <dbReference type="EMBL" id="NRV07622.1"/>
    </source>
</evidence>